<feature type="transmembrane region" description="Helical" evidence="1">
    <location>
        <begin position="7"/>
        <end position="26"/>
    </location>
</feature>
<keyword evidence="1" id="KW-0812">Transmembrane</keyword>
<dbReference type="RefSeq" id="WP_035020329.1">
    <property type="nucleotide sequence ID" value="NZ_FNJW01000008.1"/>
</dbReference>
<dbReference type="EMBL" id="FNJW01000008">
    <property type="protein sequence ID" value="SDQ24007.1"/>
    <property type="molecule type" value="Genomic_DNA"/>
</dbReference>
<dbReference type="AlphaFoldDB" id="A0A1H0Z980"/>
<proteinExistence type="predicted"/>
<protein>
    <submittedName>
        <fullName evidence="2">Uncharacterized protein</fullName>
    </submittedName>
</protein>
<feature type="transmembrane region" description="Helical" evidence="1">
    <location>
        <begin position="32"/>
        <end position="53"/>
    </location>
</feature>
<keyword evidence="1" id="KW-0472">Membrane</keyword>
<dbReference type="Proteomes" id="UP000199481">
    <property type="component" value="Unassembled WGS sequence"/>
</dbReference>
<evidence type="ECO:0000256" key="1">
    <source>
        <dbReference type="SAM" id="Phobius"/>
    </source>
</evidence>
<evidence type="ECO:0000313" key="2">
    <source>
        <dbReference type="EMBL" id="SDQ24007.1"/>
    </source>
</evidence>
<organism evidence="2 3">
    <name type="scientific">Carnobacterium viridans</name>
    <dbReference type="NCBI Taxonomy" id="174587"/>
    <lineage>
        <taxon>Bacteria</taxon>
        <taxon>Bacillati</taxon>
        <taxon>Bacillota</taxon>
        <taxon>Bacilli</taxon>
        <taxon>Lactobacillales</taxon>
        <taxon>Carnobacteriaceae</taxon>
        <taxon>Carnobacterium</taxon>
    </lineage>
</organism>
<gene>
    <name evidence="2" type="ORF">SAMN04487752_1389</name>
</gene>
<dbReference type="OrthoDB" id="2156948at2"/>
<accession>A0A1H0Z980</accession>
<keyword evidence="1" id="KW-1133">Transmembrane helix</keyword>
<reference evidence="3" key="1">
    <citation type="submission" date="2016-10" db="EMBL/GenBank/DDBJ databases">
        <authorList>
            <person name="Varghese N."/>
            <person name="Submissions S."/>
        </authorList>
    </citation>
    <scope>NUCLEOTIDE SEQUENCE [LARGE SCALE GENOMIC DNA]</scope>
    <source>
        <strain evidence="3">MPL-11</strain>
    </source>
</reference>
<sequence>MKIMKIIVHLIAIGSLILLGFVYVAYVKRDGSLLWVPGVLLFFSICFNWYLYWRLFNKLSKDKK</sequence>
<name>A0A1H0Z980_9LACT</name>
<keyword evidence="3" id="KW-1185">Reference proteome</keyword>
<evidence type="ECO:0000313" key="3">
    <source>
        <dbReference type="Proteomes" id="UP000199481"/>
    </source>
</evidence>